<protein>
    <submittedName>
        <fullName evidence="3">Uncharacterized protein</fullName>
    </submittedName>
</protein>
<dbReference type="EMBL" id="MN740789">
    <property type="protein sequence ID" value="QHU11761.1"/>
    <property type="molecule type" value="Genomic_DNA"/>
</dbReference>
<accession>A0A6C0K3N8</accession>
<keyword evidence="2" id="KW-1133">Transmembrane helix</keyword>
<evidence type="ECO:0000256" key="1">
    <source>
        <dbReference type="SAM" id="MobiDB-lite"/>
    </source>
</evidence>
<name>A0A6C0K3N8_9ZZZZ</name>
<evidence type="ECO:0000256" key="2">
    <source>
        <dbReference type="SAM" id="Phobius"/>
    </source>
</evidence>
<keyword evidence="2" id="KW-0472">Membrane</keyword>
<feature type="transmembrane region" description="Helical" evidence="2">
    <location>
        <begin position="329"/>
        <end position="349"/>
    </location>
</feature>
<feature type="region of interest" description="Disordered" evidence="1">
    <location>
        <begin position="280"/>
        <end position="322"/>
    </location>
</feature>
<feature type="compositionally biased region" description="Polar residues" evidence="1">
    <location>
        <begin position="294"/>
        <end position="322"/>
    </location>
</feature>
<reference evidence="3" key="1">
    <citation type="journal article" date="2020" name="Nature">
        <title>Giant virus diversity and host interactions through global metagenomics.</title>
        <authorList>
            <person name="Schulz F."/>
            <person name="Roux S."/>
            <person name="Paez-Espino D."/>
            <person name="Jungbluth S."/>
            <person name="Walsh D.A."/>
            <person name="Denef V.J."/>
            <person name="McMahon K.D."/>
            <person name="Konstantinidis K.T."/>
            <person name="Eloe-Fadrosh E.A."/>
            <person name="Kyrpides N.C."/>
            <person name="Woyke T."/>
        </authorList>
    </citation>
    <scope>NUCLEOTIDE SEQUENCE</scope>
    <source>
        <strain evidence="3">GVMAG-S-1101169-75</strain>
    </source>
</reference>
<keyword evidence="2" id="KW-0812">Transmembrane</keyword>
<dbReference type="AlphaFoldDB" id="A0A6C0K3N8"/>
<evidence type="ECO:0000313" key="3">
    <source>
        <dbReference type="EMBL" id="QHU11761.1"/>
    </source>
</evidence>
<sequence>MSSTANSCSNNKWNTVAVDALAASIPNAITAALTSANVQACYLSPVGECTQSGCDLQKKSNATLDCRCLTFFANMNAGVYNGMNCLLSSTNASTTVNVVSEQNIVINIISSGDISNVAINNNQAQNVQVTTLTLSDTQNQQSLANIATDSIKAILYDAGINPGLYSDNVSTQLIKAFQQYLAANPDGLNNIVDNKTVSTLSQLTQVNNTGSNDININIIDSTWAHLKLDLNQATVISLLAESIATNVCKAVTNGVLADTVNSALANIVTVCAGAPIPSGTPKTSTVAPAPAGATMNTASPSPNTAGMTANTAPASTMGPTSNGGSHSTIMIVIIIIVLIIIGIFLYFVWGRKKKQTQLVPQKQKQKQQKQKQKP</sequence>
<proteinExistence type="predicted"/>
<organism evidence="3">
    <name type="scientific">viral metagenome</name>
    <dbReference type="NCBI Taxonomy" id="1070528"/>
    <lineage>
        <taxon>unclassified sequences</taxon>
        <taxon>metagenomes</taxon>
        <taxon>organismal metagenomes</taxon>
    </lineage>
</organism>